<dbReference type="InterPro" id="IPR036249">
    <property type="entry name" value="Thioredoxin-like_sf"/>
</dbReference>
<dbReference type="Gene3D" id="3.10.450.70">
    <property type="entry name" value="Disulphide bond isomerase, DsbC/G, N-terminal"/>
    <property type="match status" value="1"/>
</dbReference>
<dbReference type="InterPro" id="IPR012336">
    <property type="entry name" value="Thioredoxin-like_fold"/>
</dbReference>
<keyword evidence="6 7" id="KW-0676">Redox-active center</keyword>
<comment type="similarity">
    <text evidence="2 7">Belongs to the thioredoxin family. DsbC subfamily.</text>
</comment>
<dbReference type="PANTHER" id="PTHR35272:SF3">
    <property type="entry name" value="THIOL:DISULFIDE INTERCHANGE PROTEIN DSBC"/>
    <property type="match status" value="1"/>
</dbReference>
<dbReference type="CDD" id="cd03020">
    <property type="entry name" value="DsbA_DsbC_DsbG"/>
    <property type="match status" value="1"/>
</dbReference>
<dbReference type="Gene3D" id="3.40.30.10">
    <property type="entry name" value="Glutaredoxin"/>
    <property type="match status" value="1"/>
</dbReference>
<dbReference type="InterPro" id="IPR033954">
    <property type="entry name" value="DiS-bond_Isoase_DsbC/G"/>
</dbReference>
<evidence type="ECO:0000256" key="7">
    <source>
        <dbReference type="RuleBase" id="RU364038"/>
    </source>
</evidence>
<dbReference type="Proteomes" id="UP000239007">
    <property type="component" value="Unassembled WGS sequence"/>
</dbReference>
<keyword evidence="10" id="KW-0413">Isomerase</keyword>
<keyword evidence="3 7" id="KW-0732">Signal</keyword>
<keyword evidence="11" id="KW-1185">Reference proteome</keyword>
<evidence type="ECO:0000256" key="2">
    <source>
        <dbReference type="ARBA" id="ARBA00009813"/>
    </source>
</evidence>
<evidence type="ECO:0000259" key="8">
    <source>
        <dbReference type="Pfam" id="PF10411"/>
    </source>
</evidence>
<name>A0A2S7UZ34_9GAMM</name>
<dbReference type="InterPro" id="IPR018950">
    <property type="entry name" value="DiS-bond_isomerase_DsbC/G_N"/>
</dbReference>
<evidence type="ECO:0000256" key="5">
    <source>
        <dbReference type="ARBA" id="ARBA00023157"/>
    </source>
</evidence>
<dbReference type="GO" id="GO:0016853">
    <property type="term" value="F:isomerase activity"/>
    <property type="evidence" value="ECO:0007669"/>
    <property type="project" value="UniProtKB-KW"/>
</dbReference>
<evidence type="ECO:0000313" key="10">
    <source>
        <dbReference type="EMBL" id="PQJ55187.1"/>
    </source>
</evidence>
<dbReference type="EMBL" id="MSCH01000003">
    <property type="protein sequence ID" value="PQJ55187.1"/>
    <property type="molecule type" value="Genomic_DNA"/>
</dbReference>
<gene>
    <name evidence="10" type="ORF">BTO11_06945</name>
</gene>
<feature type="signal peptide" evidence="7">
    <location>
        <begin position="1"/>
        <end position="28"/>
    </location>
</feature>
<dbReference type="Pfam" id="PF10411">
    <property type="entry name" value="DsbC_N"/>
    <property type="match status" value="1"/>
</dbReference>
<sequence>MPSRSITSKIATFLSAASLLVISNFALATTADEDATIKLKLVSLGLQASSIKDSQMKGLKEVATDRGIFYISADGQFFIAGRLFDLNNNMNNLTEVAMQELRLDGIASFKDSMIVYPAKNEKYKITVFTDTTCGYCRKLHGQMSEYNDLGITVQYLAFPRGGINSKSFYDIQSVWCADDQQKAMTESKTGGAVKSAQCSAPIEAQYNLGQAAGVNGTPAIVLDDGSMIPGYKPPSELVKILAQ</sequence>
<evidence type="ECO:0000256" key="4">
    <source>
        <dbReference type="ARBA" id="ARBA00022764"/>
    </source>
</evidence>
<dbReference type="InterPro" id="IPR051470">
    <property type="entry name" value="Thiol:disulfide_interchange"/>
</dbReference>
<evidence type="ECO:0000256" key="3">
    <source>
        <dbReference type="ARBA" id="ARBA00022729"/>
    </source>
</evidence>
<proteinExistence type="inferred from homology"/>
<dbReference type="InterPro" id="IPR009094">
    <property type="entry name" value="DiS-bond_isomerase_DsbC/G_N_sf"/>
</dbReference>
<protein>
    <recommendedName>
        <fullName evidence="7">Thiol:disulfide interchange protein</fullName>
    </recommendedName>
</protein>
<organism evidence="10 11">
    <name type="scientific">Psychrosphaera saromensis</name>
    <dbReference type="NCBI Taxonomy" id="716813"/>
    <lineage>
        <taxon>Bacteria</taxon>
        <taxon>Pseudomonadati</taxon>
        <taxon>Pseudomonadota</taxon>
        <taxon>Gammaproteobacteria</taxon>
        <taxon>Alteromonadales</taxon>
        <taxon>Pseudoalteromonadaceae</taxon>
        <taxon>Psychrosphaera</taxon>
    </lineage>
</organism>
<dbReference type="Pfam" id="PF13098">
    <property type="entry name" value="Thioredoxin_2"/>
    <property type="match status" value="1"/>
</dbReference>
<dbReference type="OrthoDB" id="12976at2"/>
<feature type="chain" id="PRO_5015371995" description="Thiol:disulfide interchange protein" evidence="7">
    <location>
        <begin position="29"/>
        <end position="243"/>
    </location>
</feature>
<dbReference type="SUPFAM" id="SSF52833">
    <property type="entry name" value="Thioredoxin-like"/>
    <property type="match status" value="1"/>
</dbReference>
<dbReference type="PROSITE" id="PS00194">
    <property type="entry name" value="THIOREDOXIN_1"/>
    <property type="match status" value="1"/>
</dbReference>
<evidence type="ECO:0000259" key="9">
    <source>
        <dbReference type="Pfam" id="PF13098"/>
    </source>
</evidence>
<feature type="domain" description="Thioredoxin-like fold" evidence="9">
    <location>
        <begin position="118"/>
        <end position="241"/>
    </location>
</feature>
<keyword evidence="5" id="KW-1015">Disulfide bond</keyword>
<dbReference type="NCBIfam" id="NF008129">
    <property type="entry name" value="PRK10877.1"/>
    <property type="match status" value="1"/>
</dbReference>
<reference evidence="10 11" key="1">
    <citation type="submission" date="2016-12" db="EMBL/GenBank/DDBJ databases">
        <title>Diversity of luminous bacteria.</title>
        <authorList>
            <person name="Yoshizawa S."/>
            <person name="Kogure K."/>
        </authorList>
    </citation>
    <scope>NUCLEOTIDE SEQUENCE [LARGE SCALE GENOMIC DNA]</scope>
    <source>
        <strain evidence="10 11">SA4-48</strain>
    </source>
</reference>
<evidence type="ECO:0000313" key="11">
    <source>
        <dbReference type="Proteomes" id="UP000239007"/>
    </source>
</evidence>
<dbReference type="GO" id="GO:0042597">
    <property type="term" value="C:periplasmic space"/>
    <property type="evidence" value="ECO:0007669"/>
    <property type="project" value="UniProtKB-SubCell"/>
</dbReference>
<accession>A0A2S7UZ34</accession>
<evidence type="ECO:0000256" key="6">
    <source>
        <dbReference type="ARBA" id="ARBA00023284"/>
    </source>
</evidence>
<comment type="function">
    <text evidence="7">Required for disulfide bond formation in some periplasmic proteins. Acts by transferring its disulfide bond to other proteins and is reduced in the process.</text>
</comment>
<dbReference type="InterPro" id="IPR017937">
    <property type="entry name" value="Thioredoxin_CS"/>
</dbReference>
<dbReference type="SUPFAM" id="SSF54423">
    <property type="entry name" value="DsbC/DsbG N-terminal domain-like"/>
    <property type="match status" value="1"/>
</dbReference>
<dbReference type="PANTHER" id="PTHR35272">
    <property type="entry name" value="THIOL:DISULFIDE INTERCHANGE PROTEIN DSBC-RELATED"/>
    <property type="match status" value="1"/>
</dbReference>
<dbReference type="AlphaFoldDB" id="A0A2S7UZ34"/>
<feature type="domain" description="Disulphide bond isomerase DsbC/G N-terminal" evidence="8">
    <location>
        <begin position="30"/>
        <end position="95"/>
    </location>
</feature>
<comment type="subcellular location">
    <subcellularLocation>
        <location evidence="1 7">Periplasm</location>
    </subcellularLocation>
</comment>
<keyword evidence="4 7" id="KW-0574">Periplasm</keyword>
<evidence type="ECO:0000256" key="1">
    <source>
        <dbReference type="ARBA" id="ARBA00004418"/>
    </source>
</evidence>
<comment type="caution">
    <text evidence="10">The sequence shown here is derived from an EMBL/GenBank/DDBJ whole genome shotgun (WGS) entry which is preliminary data.</text>
</comment>